<feature type="domain" description="N-acetyltransferase" evidence="4">
    <location>
        <begin position="18"/>
        <end position="179"/>
    </location>
</feature>
<protein>
    <submittedName>
        <fullName evidence="5">GNAT family N-acetyltransferase</fullName>
    </submittedName>
</protein>
<evidence type="ECO:0000313" key="6">
    <source>
        <dbReference type="Proteomes" id="UP000830326"/>
    </source>
</evidence>
<evidence type="ECO:0000256" key="3">
    <source>
        <dbReference type="ARBA" id="ARBA00038502"/>
    </source>
</evidence>
<keyword evidence="2" id="KW-0012">Acyltransferase</keyword>
<dbReference type="SUPFAM" id="SSF55729">
    <property type="entry name" value="Acyl-CoA N-acyltransferases (Nat)"/>
    <property type="match status" value="1"/>
</dbReference>
<reference evidence="5" key="1">
    <citation type="submission" date="2022-04" db="EMBL/GenBank/DDBJ databases">
        <title>Halobacillus sp. isolated from saltern.</title>
        <authorList>
            <person name="Won M."/>
            <person name="Lee C.-M."/>
            <person name="Woen H.-Y."/>
            <person name="Kwon S.-W."/>
        </authorList>
    </citation>
    <scope>NUCLEOTIDE SEQUENCE</scope>
    <source>
        <strain evidence="5">SSHM10-5</strain>
    </source>
</reference>
<dbReference type="Pfam" id="PF13302">
    <property type="entry name" value="Acetyltransf_3"/>
    <property type="match status" value="1"/>
</dbReference>
<dbReference type="PROSITE" id="PS51186">
    <property type="entry name" value="GNAT"/>
    <property type="match status" value="1"/>
</dbReference>
<dbReference type="InterPro" id="IPR000182">
    <property type="entry name" value="GNAT_dom"/>
</dbReference>
<organism evidence="5 6">
    <name type="scientific">Halobacillus amylolyticus</name>
    <dbReference type="NCBI Taxonomy" id="2932259"/>
    <lineage>
        <taxon>Bacteria</taxon>
        <taxon>Bacillati</taxon>
        <taxon>Bacillota</taxon>
        <taxon>Bacilli</taxon>
        <taxon>Bacillales</taxon>
        <taxon>Bacillaceae</taxon>
        <taxon>Halobacillus</taxon>
    </lineage>
</organism>
<dbReference type="RefSeq" id="WP_245034008.1">
    <property type="nucleotide sequence ID" value="NZ_CP095075.1"/>
</dbReference>
<proteinExistence type="inferred from homology"/>
<accession>A0ABY4HDB9</accession>
<dbReference type="InterPro" id="IPR016181">
    <property type="entry name" value="Acyl_CoA_acyltransferase"/>
</dbReference>
<dbReference type="PANTHER" id="PTHR43792">
    <property type="entry name" value="GNAT FAMILY, PUTATIVE (AFU_ORTHOLOGUE AFUA_3G00765)-RELATED-RELATED"/>
    <property type="match status" value="1"/>
</dbReference>
<dbReference type="Gene3D" id="3.40.630.30">
    <property type="match status" value="1"/>
</dbReference>
<dbReference type="InterPro" id="IPR051531">
    <property type="entry name" value="N-acetyltransferase"/>
</dbReference>
<evidence type="ECO:0000256" key="2">
    <source>
        <dbReference type="ARBA" id="ARBA00023315"/>
    </source>
</evidence>
<keyword evidence="6" id="KW-1185">Reference proteome</keyword>
<dbReference type="PANTHER" id="PTHR43792:SF8">
    <property type="entry name" value="[RIBOSOMAL PROTEIN US5]-ALANINE N-ACETYLTRANSFERASE"/>
    <property type="match status" value="1"/>
</dbReference>
<sequence length="197" mass="22700">MNFNESLINLKEFRTPRLLLRQLKYGDLGDVYDFCSNLNVARPMTWETNKTKEDTLKFLDEVITGYKTGISGEWAIEMKKTGKVVGVVAFINWSNKHRCIEIGYFLAEDYWGQGIATESLKELIQYGFHDLSANRIEGRCDTDNIGSQKVLSKIGMTFEGTLRKNELIKGEFRDTQIFSLLSTDYNERSNLLKGWIE</sequence>
<comment type="similarity">
    <text evidence="3">Belongs to the acetyltransferase family. RimJ subfamily.</text>
</comment>
<dbReference type="Proteomes" id="UP000830326">
    <property type="component" value="Chromosome"/>
</dbReference>
<keyword evidence="1" id="KW-0808">Transferase</keyword>
<evidence type="ECO:0000313" key="5">
    <source>
        <dbReference type="EMBL" id="UOR12878.1"/>
    </source>
</evidence>
<name>A0ABY4HDB9_9BACI</name>
<dbReference type="CDD" id="cd04301">
    <property type="entry name" value="NAT_SF"/>
    <property type="match status" value="1"/>
</dbReference>
<gene>
    <name evidence="5" type="ORF">MUO15_05045</name>
</gene>
<evidence type="ECO:0000256" key="1">
    <source>
        <dbReference type="ARBA" id="ARBA00022679"/>
    </source>
</evidence>
<evidence type="ECO:0000259" key="4">
    <source>
        <dbReference type="PROSITE" id="PS51186"/>
    </source>
</evidence>
<dbReference type="EMBL" id="CP095075">
    <property type="protein sequence ID" value="UOR12878.1"/>
    <property type="molecule type" value="Genomic_DNA"/>
</dbReference>